<comment type="caution">
    <text evidence="1">The sequence shown here is derived from an EMBL/GenBank/DDBJ whole genome shotgun (WGS) entry which is preliminary data.</text>
</comment>
<protein>
    <submittedName>
        <fullName evidence="1">Uncharacterized protein</fullName>
    </submittedName>
</protein>
<name>A0A9J6BNR3_POLVA</name>
<keyword evidence="2" id="KW-1185">Reference proteome</keyword>
<dbReference type="AlphaFoldDB" id="A0A9J6BNR3"/>
<accession>A0A9J6BNR3</accession>
<dbReference type="Proteomes" id="UP001107558">
    <property type="component" value="Chromosome 3"/>
</dbReference>
<evidence type="ECO:0000313" key="2">
    <source>
        <dbReference type="Proteomes" id="UP001107558"/>
    </source>
</evidence>
<gene>
    <name evidence="1" type="ORF">PVAND_001544</name>
</gene>
<reference evidence="1" key="1">
    <citation type="submission" date="2021-03" db="EMBL/GenBank/DDBJ databases">
        <title>Chromosome level genome of the anhydrobiotic midge Polypedilum vanderplanki.</title>
        <authorList>
            <person name="Yoshida Y."/>
            <person name="Kikawada T."/>
            <person name="Gusev O."/>
        </authorList>
    </citation>
    <scope>NUCLEOTIDE SEQUENCE</scope>
    <source>
        <strain evidence="1">NIAS01</strain>
        <tissue evidence="1">Whole body or cell culture</tissue>
    </source>
</reference>
<dbReference type="EMBL" id="JADBJN010000003">
    <property type="protein sequence ID" value="KAG5671341.1"/>
    <property type="molecule type" value="Genomic_DNA"/>
</dbReference>
<evidence type="ECO:0000313" key="1">
    <source>
        <dbReference type="EMBL" id="KAG5671341.1"/>
    </source>
</evidence>
<organism evidence="1 2">
    <name type="scientific">Polypedilum vanderplanki</name>
    <name type="common">Sleeping chironomid midge</name>
    <dbReference type="NCBI Taxonomy" id="319348"/>
    <lineage>
        <taxon>Eukaryota</taxon>
        <taxon>Metazoa</taxon>
        <taxon>Ecdysozoa</taxon>
        <taxon>Arthropoda</taxon>
        <taxon>Hexapoda</taxon>
        <taxon>Insecta</taxon>
        <taxon>Pterygota</taxon>
        <taxon>Neoptera</taxon>
        <taxon>Endopterygota</taxon>
        <taxon>Diptera</taxon>
        <taxon>Nematocera</taxon>
        <taxon>Chironomoidea</taxon>
        <taxon>Chironomidae</taxon>
        <taxon>Chironominae</taxon>
        <taxon>Polypedilum</taxon>
        <taxon>Polypedilum</taxon>
    </lineage>
</organism>
<sequence length="107" mass="12387">MRLSTPICQTGTWPLKNSTMLDNRNEIQSGNISTYESKVRRTPLKRSNAIDEEIKDKGRITEWCGNKIRKIQNATRKFINRFKVEDDEDCKLTPAQIKALTGEFIEL</sequence>
<proteinExistence type="predicted"/>